<dbReference type="Proteomes" id="UP001066276">
    <property type="component" value="Chromosome 10"/>
</dbReference>
<accession>A0AAV7LZT7</accession>
<dbReference type="EMBL" id="JANPWB010000014">
    <property type="protein sequence ID" value="KAJ1095869.1"/>
    <property type="molecule type" value="Genomic_DNA"/>
</dbReference>
<keyword evidence="2" id="KW-1185">Reference proteome</keyword>
<protein>
    <submittedName>
        <fullName evidence="1">Uncharacterized protein</fullName>
    </submittedName>
</protein>
<sequence length="77" mass="8169">MRETQLAGTRGQAAVAGNNPLAAGSKKAVSVNQRLAGTDWLDSAERVPVVDQLGPCCRPKMEANDPVFPYMANVTAR</sequence>
<organism evidence="1 2">
    <name type="scientific">Pleurodeles waltl</name>
    <name type="common">Iberian ribbed newt</name>
    <dbReference type="NCBI Taxonomy" id="8319"/>
    <lineage>
        <taxon>Eukaryota</taxon>
        <taxon>Metazoa</taxon>
        <taxon>Chordata</taxon>
        <taxon>Craniata</taxon>
        <taxon>Vertebrata</taxon>
        <taxon>Euteleostomi</taxon>
        <taxon>Amphibia</taxon>
        <taxon>Batrachia</taxon>
        <taxon>Caudata</taxon>
        <taxon>Salamandroidea</taxon>
        <taxon>Salamandridae</taxon>
        <taxon>Pleurodelinae</taxon>
        <taxon>Pleurodeles</taxon>
    </lineage>
</organism>
<gene>
    <name evidence="1" type="ORF">NDU88_001019</name>
</gene>
<evidence type="ECO:0000313" key="2">
    <source>
        <dbReference type="Proteomes" id="UP001066276"/>
    </source>
</evidence>
<proteinExistence type="predicted"/>
<comment type="caution">
    <text evidence="1">The sequence shown here is derived from an EMBL/GenBank/DDBJ whole genome shotgun (WGS) entry which is preliminary data.</text>
</comment>
<dbReference type="AlphaFoldDB" id="A0AAV7LZT7"/>
<reference evidence="1" key="1">
    <citation type="journal article" date="2022" name="bioRxiv">
        <title>Sequencing and chromosome-scale assembly of the giantPleurodeles waltlgenome.</title>
        <authorList>
            <person name="Brown T."/>
            <person name="Elewa A."/>
            <person name="Iarovenko S."/>
            <person name="Subramanian E."/>
            <person name="Araus A.J."/>
            <person name="Petzold A."/>
            <person name="Susuki M."/>
            <person name="Suzuki K.-i.T."/>
            <person name="Hayashi T."/>
            <person name="Toyoda A."/>
            <person name="Oliveira C."/>
            <person name="Osipova E."/>
            <person name="Leigh N.D."/>
            <person name="Simon A."/>
            <person name="Yun M.H."/>
        </authorList>
    </citation>
    <scope>NUCLEOTIDE SEQUENCE</scope>
    <source>
        <strain evidence="1">20211129_DDA</strain>
        <tissue evidence="1">Liver</tissue>
    </source>
</reference>
<name>A0AAV7LZT7_PLEWA</name>
<evidence type="ECO:0000313" key="1">
    <source>
        <dbReference type="EMBL" id="KAJ1095869.1"/>
    </source>
</evidence>